<feature type="compositionally biased region" description="Polar residues" evidence="1">
    <location>
        <begin position="108"/>
        <end position="118"/>
    </location>
</feature>
<comment type="caution">
    <text evidence="2">The sequence shown here is derived from an EMBL/GenBank/DDBJ whole genome shotgun (WGS) entry which is preliminary data.</text>
</comment>
<keyword evidence="3" id="KW-1185">Reference proteome</keyword>
<dbReference type="AlphaFoldDB" id="A0A8J5JFZ6"/>
<organism evidence="2 3">
    <name type="scientific">Homarus americanus</name>
    <name type="common">American lobster</name>
    <dbReference type="NCBI Taxonomy" id="6706"/>
    <lineage>
        <taxon>Eukaryota</taxon>
        <taxon>Metazoa</taxon>
        <taxon>Ecdysozoa</taxon>
        <taxon>Arthropoda</taxon>
        <taxon>Crustacea</taxon>
        <taxon>Multicrustacea</taxon>
        <taxon>Malacostraca</taxon>
        <taxon>Eumalacostraca</taxon>
        <taxon>Eucarida</taxon>
        <taxon>Decapoda</taxon>
        <taxon>Pleocyemata</taxon>
        <taxon>Astacidea</taxon>
        <taxon>Nephropoidea</taxon>
        <taxon>Nephropidae</taxon>
        <taxon>Homarus</taxon>
    </lineage>
</organism>
<sequence length="118" mass="13369">MGQRSDWAILVQSEFKGKARVAYACLSMSESVNYETVKEAVLKTVEMDTARLADQLAVAHKMYKEEVSHKQGGIRLNRNQNYDRKHKYKIYSNVKQSSPNYSKGGPPNQVSQTTVGNR</sequence>
<gene>
    <name evidence="2" type="ORF">Hamer_G032136</name>
</gene>
<protein>
    <submittedName>
        <fullName evidence="2">Uncharacterized protein</fullName>
    </submittedName>
</protein>
<accession>A0A8J5JFZ6</accession>
<proteinExistence type="predicted"/>
<evidence type="ECO:0000313" key="2">
    <source>
        <dbReference type="EMBL" id="KAG7155553.1"/>
    </source>
</evidence>
<dbReference type="EMBL" id="JAHLQT010041206">
    <property type="protein sequence ID" value="KAG7155553.1"/>
    <property type="molecule type" value="Genomic_DNA"/>
</dbReference>
<reference evidence="2" key="1">
    <citation type="journal article" date="2021" name="Sci. Adv.">
        <title>The American lobster genome reveals insights on longevity, neural, and immune adaptations.</title>
        <authorList>
            <person name="Polinski J.M."/>
            <person name="Zimin A.V."/>
            <person name="Clark K.F."/>
            <person name="Kohn A.B."/>
            <person name="Sadowski N."/>
            <person name="Timp W."/>
            <person name="Ptitsyn A."/>
            <person name="Khanna P."/>
            <person name="Romanova D.Y."/>
            <person name="Williams P."/>
            <person name="Greenwood S.J."/>
            <person name="Moroz L.L."/>
            <person name="Walt D.R."/>
            <person name="Bodnar A.G."/>
        </authorList>
    </citation>
    <scope>NUCLEOTIDE SEQUENCE</scope>
    <source>
        <strain evidence="2">GMGI-L3</strain>
    </source>
</reference>
<name>A0A8J5JFZ6_HOMAM</name>
<evidence type="ECO:0000313" key="3">
    <source>
        <dbReference type="Proteomes" id="UP000747542"/>
    </source>
</evidence>
<feature type="region of interest" description="Disordered" evidence="1">
    <location>
        <begin position="93"/>
        <end position="118"/>
    </location>
</feature>
<evidence type="ECO:0000256" key="1">
    <source>
        <dbReference type="SAM" id="MobiDB-lite"/>
    </source>
</evidence>
<dbReference type="Proteomes" id="UP000747542">
    <property type="component" value="Unassembled WGS sequence"/>
</dbReference>